<gene>
    <name evidence="2" type="ORF">SAMN05421797_10489</name>
</gene>
<organism evidence="2 3">
    <name type="scientific">Maribacter ulvicola</name>
    <dbReference type="NCBI Taxonomy" id="228959"/>
    <lineage>
        <taxon>Bacteria</taxon>
        <taxon>Pseudomonadati</taxon>
        <taxon>Bacteroidota</taxon>
        <taxon>Flavobacteriia</taxon>
        <taxon>Flavobacteriales</taxon>
        <taxon>Flavobacteriaceae</taxon>
        <taxon>Maribacter</taxon>
    </lineage>
</organism>
<accession>A0A1N6WHK9</accession>
<evidence type="ECO:0000313" key="2">
    <source>
        <dbReference type="EMBL" id="SIQ89599.1"/>
    </source>
</evidence>
<protein>
    <submittedName>
        <fullName evidence="2">Uncharacterized protein</fullName>
    </submittedName>
</protein>
<evidence type="ECO:0000256" key="1">
    <source>
        <dbReference type="SAM" id="Phobius"/>
    </source>
</evidence>
<dbReference type="AlphaFoldDB" id="A0A1N6WHK9"/>
<dbReference type="Proteomes" id="UP000186953">
    <property type="component" value="Unassembled WGS sequence"/>
</dbReference>
<reference evidence="3" key="1">
    <citation type="submission" date="2017-01" db="EMBL/GenBank/DDBJ databases">
        <authorList>
            <person name="Varghese N."/>
            <person name="Submissions S."/>
        </authorList>
    </citation>
    <scope>NUCLEOTIDE SEQUENCE [LARGE SCALE GENOMIC DNA]</scope>
    <source>
        <strain evidence="3">DSM 15366</strain>
    </source>
</reference>
<keyword evidence="1" id="KW-0812">Transmembrane</keyword>
<feature type="transmembrane region" description="Helical" evidence="1">
    <location>
        <begin position="6"/>
        <end position="26"/>
    </location>
</feature>
<dbReference type="EMBL" id="FTMA01000004">
    <property type="protein sequence ID" value="SIQ89599.1"/>
    <property type="molecule type" value="Genomic_DNA"/>
</dbReference>
<proteinExistence type="predicted"/>
<name>A0A1N6WHK9_9FLAO</name>
<keyword evidence="3" id="KW-1185">Reference proteome</keyword>
<keyword evidence="1" id="KW-1133">Transmembrane helix</keyword>
<keyword evidence="1" id="KW-0472">Membrane</keyword>
<evidence type="ECO:0000313" key="3">
    <source>
        <dbReference type="Proteomes" id="UP000186953"/>
    </source>
</evidence>
<sequence length="41" mass="4528">MKFLKYFLLIIGILGLVAILLNGLYFKDASSSNLGSFIGYI</sequence>